<sequence>MACYTLDTKNDFFIQDNQRRNFSRLDVIHLLGGKFFLYQEDKVNNKFDHFELFPELAQDLINYLHLRVSFVSSFSHVIREIK</sequence>
<dbReference type="AlphaFoldDB" id="A0AA46SBH9"/>
<dbReference type="RefSeq" id="WP_263503971.1">
    <property type="nucleotide sequence ID" value="NZ_CP089049.1"/>
</dbReference>
<evidence type="ECO:0000313" key="2">
    <source>
        <dbReference type="Proteomes" id="UP001164081"/>
    </source>
</evidence>
<reference evidence="1" key="1">
    <citation type="journal article" date="2022" name="J Glob Antimicrob Resist">
        <title>Comparative analysis of IMP-4- and OXA-58-containing plasmids of three carbapenemase-producing Acinetobacter ursingii strains in the Netherlands.</title>
        <authorList>
            <person name="Hendrickx A.P.A."/>
            <person name="Schade R.P."/>
            <person name="Landman F."/>
            <person name="Bosch T."/>
            <person name="Schouls L.M."/>
            <person name="van Dijk K."/>
        </authorList>
    </citation>
    <scope>NUCLEOTIDE SEQUENCE</scope>
    <source>
        <strain evidence="1">RIVM_C010761</strain>
    </source>
</reference>
<geneLocation type="plasmid" evidence="1 2">
    <name>pRIVM_C010761_6</name>
</geneLocation>
<accession>A0AA46SBH9</accession>
<dbReference type="EMBL" id="CP089049">
    <property type="protein sequence ID" value="UYF77518.1"/>
    <property type="molecule type" value="Genomic_DNA"/>
</dbReference>
<keyword evidence="1" id="KW-0614">Plasmid</keyword>
<evidence type="ECO:0000313" key="1">
    <source>
        <dbReference type="EMBL" id="UYF77518.1"/>
    </source>
</evidence>
<gene>
    <name evidence="1" type="ORF">LSO58_19245</name>
</gene>
<proteinExistence type="predicted"/>
<protein>
    <submittedName>
        <fullName evidence="1">Uncharacterized protein</fullName>
    </submittedName>
</protein>
<name>A0AA46SBH9_9GAMM</name>
<dbReference type="Proteomes" id="UP001164081">
    <property type="component" value="Plasmid pRIVM_C010761_6"/>
</dbReference>
<organism evidence="1 2">
    <name type="scientific">Acinetobacter ursingii</name>
    <dbReference type="NCBI Taxonomy" id="108980"/>
    <lineage>
        <taxon>Bacteria</taxon>
        <taxon>Pseudomonadati</taxon>
        <taxon>Pseudomonadota</taxon>
        <taxon>Gammaproteobacteria</taxon>
        <taxon>Moraxellales</taxon>
        <taxon>Moraxellaceae</taxon>
        <taxon>Acinetobacter</taxon>
    </lineage>
</organism>